<dbReference type="InterPro" id="IPR027417">
    <property type="entry name" value="P-loop_NTPase"/>
</dbReference>
<protein>
    <recommendedName>
        <fullName evidence="3">NB-ARC domain-containing protein</fullName>
    </recommendedName>
</protein>
<dbReference type="PANTHER" id="PTHR11017">
    <property type="entry name" value="LEUCINE-RICH REPEAT-CONTAINING PROTEIN"/>
    <property type="match status" value="1"/>
</dbReference>
<comment type="caution">
    <text evidence="1">The sequence shown here is derived from an EMBL/GenBank/DDBJ whole genome shotgun (WGS) entry which is preliminary data.</text>
</comment>
<sequence>MKAMLKIFVGMESQMQKVYKILDIESGGFPFLGILGMDGVGKTTLARIIYGINMQKQKLRFKKILLVFDDADHMDQLDASAGKRGWVGPRSRVIITTKDKHLLVKHGVEKKYRMRTLSENESMHSRFDILTSNFEEL</sequence>
<reference evidence="1 2" key="1">
    <citation type="journal article" date="2014" name="Nat. Genet.">
        <title>Genome sequence of the hot pepper provides insights into the evolution of pungency in Capsicum species.</title>
        <authorList>
            <person name="Kim S."/>
            <person name="Park M."/>
            <person name="Yeom S.I."/>
            <person name="Kim Y.M."/>
            <person name="Lee J.M."/>
            <person name="Lee H.A."/>
            <person name="Seo E."/>
            <person name="Choi J."/>
            <person name="Cheong K."/>
            <person name="Kim K.T."/>
            <person name="Jung K."/>
            <person name="Lee G.W."/>
            <person name="Oh S.K."/>
            <person name="Bae C."/>
            <person name="Kim S.B."/>
            <person name="Lee H.Y."/>
            <person name="Kim S.Y."/>
            <person name="Kim M.S."/>
            <person name="Kang B.C."/>
            <person name="Jo Y.D."/>
            <person name="Yang H.B."/>
            <person name="Jeong H.J."/>
            <person name="Kang W.H."/>
            <person name="Kwon J.K."/>
            <person name="Shin C."/>
            <person name="Lim J.Y."/>
            <person name="Park J.H."/>
            <person name="Huh J.H."/>
            <person name="Kim J.S."/>
            <person name="Kim B.D."/>
            <person name="Cohen O."/>
            <person name="Paran I."/>
            <person name="Suh M.C."/>
            <person name="Lee S.B."/>
            <person name="Kim Y.K."/>
            <person name="Shin Y."/>
            <person name="Noh S.J."/>
            <person name="Park J."/>
            <person name="Seo Y.S."/>
            <person name="Kwon S.Y."/>
            <person name="Kim H.A."/>
            <person name="Park J.M."/>
            <person name="Kim H.J."/>
            <person name="Choi S.B."/>
            <person name="Bosland P.W."/>
            <person name="Reeves G."/>
            <person name="Jo S.H."/>
            <person name="Lee B.W."/>
            <person name="Cho H.T."/>
            <person name="Choi H.S."/>
            <person name="Lee M.S."/>
            <person name="Yu Y."/>
            <person name="Do Choi Y."/>
            <person name="Park B.S."/>
            <person name="van Deynze A."/>
            <person name="Ashrafi H."/>
            <person name="Hill T."/>
            <person name="Kim W.T."/>
            <person name="Pai H.S."/>
            <person name="Ahn H.K."/>
            <person name="Yeam I."/>
            <person name="Giovannoni J.J."/>
            <person name="Rose J.K."/>
            <person name="Sorensen I."/>
            <person name="Lee S.J."/>
            <person name="Kim R.W."/>
            <person name="Choi I.Y."/>
            <person name="Choi B.S."/>
            <person name="Lim J.S."/>
            <person name="Lee Y.H."/>
            <person name="Choi D."/>
        </authorList>
    </citation>
    <scope>NUCLEOTIDE SEQUENCE [LARGE SCALE GENOMIC DNA]</scope>
    <source>
        <strain evidence="2">cv. CM334</strain>
    </source>
</reference>
<name>A0A2G2Z3F3_CAPAN</name>
<organism evidence="1 2">
    <name type="scientific">Capsicum annuum</name>
    <name type="common">Capsicum pepper</name>
    <dbReference type="NCBI Taxonomy" id="4072"/>
    <lineage>
        <taxon>Eukaryota</taxon>
        <taxon>Viridiplantae</taxon>
        <taxon>Streptophyta</taxon>
        <taxon>Embryophyta</taxon>
        <taxon>Tracheophyta</taxon>
        <taxon>Spermatophyta</taxon>
        <taxon>Magnoliopsida</taxon>
        <taxon>eudicotyledons</taxon>
        <taxon>Gunneridae</taxon>
        <taxon>Pentapetalae</taxon>
        <taxon>asterids</taxon>
        <taxon>lamiids</taxon>
        <taxon>Solanales</taxon>
        <taxon>Solanaceae</taxon>
        <taxon>Solanoideae</taxon>
        <taxon>Capsiceae</taxon>
        <taxon>Capsicum</taxon>
    </lineage>
</organism>
<dbReference type="GO" id="GO:0005524">
    <property type="term" value="F:ATP binding"/>
    <property type="evidence" value="ECO:0007669"/>
    <property type="project" value="UniProtKB-KW"/>
</dbReference>
<reference evidence="1 2" key="2">
    <citation type="journal article" date="2017" name="Genome Biol.">
        <title>New reference genome sequences of hot pepper reveal the massive evolution of plant disease-resistance genes by retroduplication.</title>
        <authorList>
            <person name="Kim S."/>
            <person name="Park J."/>
            <person name="Yeom S.I."/>
            <person name="Kim Y.M."/>
            <person name="Seo E."/>
            <person name="Kim K.T."/>
            <person name="Kim M.S."/>
            <person name="Lee J.M."/>
            <person name="Cheong K."/>
            <person name="Shin H.S."/>
            <person name="Kim S.B."/>
            <person name="Han K."/>
            <person name="Lee J."/>
            <person name="Park M."/>
            <person name="Lee H.A."/>
            <person name="Lee H.Y."/>
            <person name="Lee Y."/>
            <person name="Oh S."/>
            <person name="Lee J.H."/>
            <person name="Choi E."/>
            <person name="Choi E."/>
            <person name="Lee S.E."/>
            <person name="Jeon J."/>
            <person name="Kim H."/>
            <person name="Choi G."/>
            <person name="Song H."/>
            <person name="Lee J."/>
            <person name="Lee S.C."/>
            <person name="Kwon J.K."/>
            <person name="Lee H.Y."/>
            <person name="Koo N."/>
            <person name="Hong Y."/>
            <person name="Kim R.W."/>
            <person name="Kang W.H."/>
            <person name="Huh J.H."/>
            <person name="Kang B.C."/>
            <person name="Yang T.J."/>
            <person name="Lee Y.H."/>
            <person name="Bennetzen J.L."/>
            <person name="Choi D."/>
        </authorList>
    </citation>
    <scope>NUCLEOTIDE SEQUENCE [LARGE SCALE GENOMIC DNA]</scope>
    <source>
        <strain evidence="2">cv. CM334</strain>
    </source>
</reference>
<dbReference type="EMBL" id="AYRZ02000007">
    <property type="protein sequence ID" value="PHT76509.1"/>
    <property type="molecule type" value="Genomic_DNA"/>
</dbReference>
<dbReference type="Gene3D" id="3.40.50.300">
    <property type="entry name" value="P-loop containing nucleotide triphosphate hydrolases"/>
    <property type="match status" value="2"/>
</dbReference>
<evidence type="ECO:0000313" key="1">
    <source>
        <dbReference type="EMBL" id="PHT76509.1"/>
    </source>
</evidence>
<gene>
    <name evidence="1" type="ORF">T459_20031</name>
</gene>
<dbReference type="InterPro" id="IPR044974">
    <property type="entry name" value="Disease_R_plants"/>
</dbReference>
<evidence type="ECO:0008006" key="3">
    <source>
        <dbReference type="Google" id="ProtNLM"/>
    </source>
</evidence>
<keyword evidence="2" id="KW-1185">Reference proteome</keyword>
<dbReference type="SUPFAM" id="SSF52540">
    <property type="entry name" value="P-loop containing nucleoside triphosphate hydrolases"/>
    <property type="match status" value="1"/>
</dbReference>
<evidence type="ECO:0000313" key="2">
    <source>
        <dbReference type="Proteomes" id="UP000222542"/>
    </source>
</evidence>
<dbReference type="GO" id="GO:0006952">
    <property type="term" value="P:defense response"/>
    <property type="evidence" value="ECO:0007669"/>
    <property type="project" value="InterPro"/>
</dbReference>
<dbReference type="Proteomes" id="UP000222542">
    <property type="component" value="Unassembled WGS sequence"/>
</dbReference>
<proteinExistence type="predicted"/>
<dbReference type="PANTHER" id="PTHR11017:SF573">
    <property type="entry name" value="ADP-RIBOSYL CYCLASE_CYCLIC ADP-RIBOSE HYDROLASE"/>
    <property type="match status" value="1"/>
</dbReference>
<accession>A0A2G2Z3F3</accession>
<dbReference type="AlphaFoldDB" id="A0A2G2Z3F3"/>
<dbReference type="Gramene" id="PHT76509">
    <property type="protein sequence ID" value="PHT76509"/>
    <property type="gene ID" value="T459_20031"/>
</dbReference>